<comment type="caution">
    <text evidence="1">The sequence shown here is derived from an EMBL/GenBank/DDBJ whole genome shotgun (WGS) entry which is preliminary data.</text>
</comment>
<feature type="non-terminal residue" evidence="1">
    <location>
        <position position="1"/>
    </location>
</feature>
<name>A0AAN4ZGV9_9BILA</name>
<organism evidence="1 2">
    <name type="scientific">Pristionchus mayeri</name>
    <dbReference type="NCBI Taxonomy" id="1317129"/>
    <lineage>
        <taxon>Eukaryota</taxon>
        <taxon>Metazoa</taxon>
        <taxon>Ecdysozoa</taxon>
        <taxon>Nematoda</taxon>
        <taxon>Chromadorea</taxon>
        <taxon>Rhabditida</taxon>
        <taxon>Rhabditina</taxon>
        <taxon>Diplogasteromorpha</taxon>
        <taxon>Diplogasteroidea</taxon>
        <taxon>Neodiplogasteridae</taxon>
        <taxon>Pristionchus</taxon>
    </lineage>
</organism>
<keyword evidence="2" id="KW-1185">Reference proteome</keyword>
<sequence length="156" mass="17504">SSAIQLLSDFPNSTHSIILRFTPDQTQLLSIPPLDTLTISTYICEISSDLFFKLLATHKNLKLDRNPIEILSEGWLEVLQMLSADSRGRTVEVTVRSSSIVECLKECGITEFSEVGSNCRQFEILRSVPASPRNSSSLQLRFKKCSLTIEHLAWTC</sequence>
<reference evidence="2" key="1">
    <citation type="submission" date="2022-10" db="EMBL/GenBank/DDBJ databases">
        <title>Genome assembly of Pristionchus species.</title>
        <authorList>
            <person name="Yoshida K."/>
            <person name="Sommer R.J."/>
        </authorList>
    </citation>
    <scope>NUCLEOTIDE SEQUENCE [LARGE SCALE GENOMIC DNA]</scope>
    <source>
        <strain evidence="2">RS5460</strain>
    </source>
</reference>
<dbReference type="AlphaFoldDB" id="A0AAN4ZGV9"/>
<gene>
    <name evidence="1" type="ORF">PMAYCL1PPCAC_11197</name>
</gene>
<proteinExistence type="predicted"/>
<dbReference type="Proteomes" id="UP001328107">
    <property type="component" value="Unassembled WGS sequence"/>
</dbReference>
<protein>
    <submittedName>
        <fullName evidence="1">Uncharacterized protein</fullName>
    </submittedName>
</protein>
<feature type="non-terminal residue" evidence="1">
    <location>
        <position position="156"/>
    </location>
</feature>
<evidence type="ECO:0000313" key="1">
    <source>
        <dbReference type="EMBL" id="GMR41002.1"/>
    </source>
</evidence>
<dbReference type="EMBL" id="BTRK01000003">
    <property type="protein sequence ID" value="GMR41002.1"/>
    <property type="molecule type" value="Genomic_DNA"/>
</dbReference>
<accession>A0AAN4ZGV9</accession>
<evidence type="ECO:0000313" key="2">
    <source>
        <dbReference type="Proteomes" id="UP001328107"/>
    </source>
</evidence>